<feature type="transmembrane region" description="Helical" evidence="1">
    <location>
        <begin position="193"/>
        <end position="213"/>
    </location>
</feature>
<keyword evidence="1" id="KW-1133">Transmembrane helix</keyword>
<dbReference type="EMBL" id="JAHKNI010000012">
    <property type="protein sequence ID" value="MBU3065792.1"/>
    <property type="molecule type" value="Genomic_DNA"/>
</dbReference>
<sequence length="273" mass="29878">MDDIEPWVASASTWIIRQARRYAPEVDGAGNDEPALLDTFDGHVEAVLAHFNPPVERRQTAGLVFANLYSAARKPEDDEEGWRVPSALLAAFLAAEAQFRGPLRLNTRQNALLAEEFEDLAAQLSALALPAHAARAYRRAAALYRIIEDNDAQDRCGLALSRARTRSLPRGGRKLLGQFSDVLCGYGYRPFRLLGWVGVQLVAFAVLGLALAGTPTATEAIYMAATCFLNPLGPGDTDHLHAAARPLFAIESWAGTVSMSVFFALLVRKWFRL</sequence>
<keyword evidence="1" id="KW-0472">Membrane</keyword>
<feature type="transmembrane region" description="Helical" evidence="1">
    <location>
        <begin position="247"/>
        <end position="267"/>
    </location>
</feature>
<evidence type="ECO:0000313" key="3">
    <source>
        <dbReference type="Proteomes" id="UP000733379"/>
    </source>
</evidence>
<organism evidence="2 3">
    <name type="scientific">Nocardia albiluteola</name>
    <dbReference type="NCBI Taxonomy" id="2842303"/>
    <lineage>
        <taxon>Bacteria</taxon>
        <taxon>Bacillati</taxon>
        <taxon>Actinomycetota</taxon>
        <taxon>Actinomycetes</taxon>
        <taxon>Mycobacteriales</taxon>
        <taxon>Nocardiaceae</taxon>
        <taxon>Nocardia</taxon>
    </lineage>
</organism>
<accession>A0ABS6B648</accession>
<comment type="caution">
    <text evidence="2">The sequence shown here is derived from an EMBL/GenBank/DDBJ whole genome shotgun (WGS) entry which is preliminary data.</text>
</comment>
<dbReference type="RefSeq" id="WP_215921812.1">
    <property type="nucleotide sequence ID" value="NZ_JAHKNI010000012.1"/>
</dbReference>
<evidence type="ECO:0000256" key="1">
    <source>
        <dbReference type="SAM" id="Phobius"/>
    </source>
</evidence>
<name>A0ABS6B648_9NOCA</name>
<dbReference type="Proteomes" id="UP000733379">
    <property type="component" value="Unassembled WGS sequence"/>
</dbReference>
<evidence type="ECO:0000313" key="2">
    <source>
        <dbReference type="EMBL" id="MBU3065792.1"/>
    </source>
</evidence>
<proteinExistence type="predicted"/>
<keyword evidence="3" id="KW-1185">Reference proteome</keyword>
<reference evidence="2 3" key="1">
    <citation type="submission" date="2021-06" db="EMBL/GenBank/DDBJ databases">
        <title>Actinomycetes sequencing.</title>
        <authorList>
            <person name="Shan Q."/>
        </authorList>
    </citation>
    <scope>NUCLEOTIDE SEQUENCE [LARGE SCALE GENOMIC DNA]</scope>
    <source>
        <strain evidence="2 3">NEAU-G5</strain>
    </source>
</reference>
<keyword evidence="1" id="KW-0812">Transmembrane</keyword>
<gene>
    <name evidence="2" type="ORF">KO481_30240</name>
</gene>
<protein>
    <submittedName>
        <fullName evidence="2">Uncharacterized protein</fullName>
    </submittedName>
</protein>